<keyword evidence="2" id="KW-1185">Reference proteome</keyword>
<dbReference type="GeneID" id="4484426"/>
<dbReference type="KEGG" id="vg:4484426"/>
<evidence type="ECO:0000313" key="2">
    <source>
        <dbReference type="Proteomes" id="UP000001249"/>
    </source>
</evidence>
<accession>A0A7U3</accession>
<evidence type="ECO:0000313" key="1">
    <source>
        <dbReference type="EMBL" id="BAF36270.1"/>
    </source>
</evidence>
<name>A0A7U3_9CAUD</name>
<organism evidence="1 2">
    <name type="scientific">Microcystis phage LMM01</name>
    <dbReference type="NCBI Taxonomy" id="2856824"/>
    <lineage>
        <taxon>Viruses</taxon>
        <taxon>Duplodnaviria</taxon>
        <taxon>Heunggongvirae</taxon>
        <taxon>Uroviricota</taxon>
        <taxon>Caudoviricetes</taxon>
        <taxon>Fukuivirus</taxon>
        <taxon>Fukuivirus LMM01</taxon>
    </lineage>
</organism>
<sequence>MKTISSKRLQRILANRYPSERDTALLYDVNTGRVRVIDLSQYRRHDENKDE</sequence>
<dbReference type="EMBL" id="AB231700">
    <property type="protein sequence ID" value="BAF36270.1"/>
    <property type="molecule type" value="Genomic_DNA"/>
</dbReference>
<dbReference type="RefSeq" id="YP_851193.1">
    <property type="nucleotide sequence ID" value="NC_008562.1"/>
</dbReference>
<protein>
    <submittedName>
        <fullName evidence="1">Uncharacterized protein</fullName>
    </submittedName>
</protein>
<proteinExistence type="predicted"/>
<reference evidence="2" key="1">
    <citation type="journal article" date="2008" name="J. Bacteriol.">
        <title>Ma-LMM01 infecting toxic Microcystis aeruginosa illuminates diverse cyanophage genome strategies.</title>
        <authorList>
            <person name="Yoshida T."/>
            <person name="Nagasaki K."/>
            <person name="Takashima Y."/>
            <person name="Shirai Y."/>
            <person name="Tomaru Y."/>
            <person name="Takao Y."/>
            <person name="Sakamoto S."/>
            <person name="Hiroishi S."/>
            <person name="Ogata H."/>
        </authorList>
    </citation>
    <scope>NUCLEOTIDE SEQUENCE</scope>
</reference>
<dbReference type="Proteomes" id="UP000001249">
    <property type="component" value="Segment"/>
</dbReference>